<dbReference type="Gene3D" id="1.10.3720.10">
    <property type="entry name" value="MetI-like"/>
    <property type="match status" value="1"/>
</dbReference>
<keyword evidence="2 7" id="KW-0813">Transport</keyword>
<dbReference type="CDD" id="cd06261">
    <property type="entry name" value="TM_PBP2"/>
    <property type="match status" value="1"/>
</dbReference>
<evidence type="ECO:0000256" key="4">
    <source>
        <dbReference type="ARBA" id="ARBA00022692"/>
    </source>
</evidence>
<keyword evidence="3" id="KW-1003">Cell membrane</keyword>
<dbReference type="InterPro" id="IPR035906">
    <property type="entry name" value="MetI-like_sf"/>
</dbReference>
<evidence type="ECO:0000313" key="9">
    <source>
        <dbReference type="EMBL" id="HIR04954.1"/>
    </source>
</evidence>
<proteinExistence type="inferred from homology"/>
<evidence type="ECO:0000256" key="1">
    <source>
        <dbReference type="ARBA" id="ARBA00004651"/>
    </source>
</evidence>
<gene>
    <name evidence="9" type="ORF">IAB28_03185</name>
</gene>
<evidence type="ECO:0000256" key="3">
    <source>
        <dbReference type="ARBA" id="ARBA00022475"/>
    </source>
</evidence>
<dbReference type="GO" id="GO:0055085">
    <property type="term" value="P:transmembrane transport"/>
    <property type="evidence" value="ECO:0007669"/>
    <property type="project" value="InterPro"/>
</dbReference>
<dbReference type="Proteomes" id="UP000824250">
    <property type="component" value="Unassembled WGS sequence"/>
</dbReference>
<protein>
    <submittedName>
        <fullName evidence="9">ABC transporter permease</fullName>
    </submittedName>
</protein>
<feature type="transmembrane region" description="Helical" evidence="7">
    <location>
        <begin position="217"/>
        <end position="247"/>
    </location>
</feature>
<comment type="subcellular location">
    <subcellularLocation>
        <location evidence="1 7">Cell membrane</location>
        <topology evidence="1 7">Multi-pass membrane protein</topology>
    </subcellularLocation>
</comment>
<sequence>MSDVKNKAAMKNTDDLGDFSISSRGMTKDIIKRFLRNKTAVVGLVIIVVLAVCALFPAQISDPDYQTLHLDNAFALPSAEHILGTDELGRDMFTRIIWGCRTSLTIGLTSVAGACIVGVTIGCVAGFYSGVVDNVLMRLIDILMAVPNLLLGISVVAALGSSISNLIIAIGLGSISAFARVARSAVITVRGQEYIEAARATGAGDIRLMVKYVLPNALAPIIVQVSMGLATAILNISGLSFIGLGVPAPTPEWGSMLSTGRSYMRDYWHVITFPGIAIMLTVFAFNLFGDGLRDALDPRLKQ</sequence>
<evidence type="ECO:0000313" key="10">
    <source>
        <dbReference type="Proteomes" id="UP000824250"/>
    </source>
</evidence>
<dbReference type="Pfam" id="PF12911">
    <property type="entry name" value="OppC_N"/>
    <property type="match status" value="1"/>
</dbReference>
<keyword evidence="4 7" id="KW-0812">Transmembrane</keyword>
<dbReference type="PANTHER" id="PTHR43386:SF1">
    <property type="entry name" value="D,D-DIPEPTIDE TRANSPORT SYSTEM PERMEASE PROTEIN DDPC-RELATED"/>
    <property type="match status" value="1"/>
</dbReference>
<accession>A0A9D1A2R8</accession>
<dbReference type="GO" id="GO:0005886">
    <property type="term" value="C:plasma membrane"/>
    <property type="evidence" value="ECO:0007669"/>
    <property type="project" value="UniProtKB-SubCell"/>
</dbReference>
<dbReference type="SUPFAM" id="SSF161098">
    <property type="entry name" value="MetI-like"/>
    <property type="match status" value="1"/>
</dbReference>
<organism evidence="9 10">
    <name type="scientific">Candidatus Copromonas faecavium</name>
    <name type="common">nom. illeg.</name>
    <dbReference type="NCBI Taxonomy" id="2840740"/>
    <lineage>
        <taxon>Bacteria</taxon>
        <taxon>Bacillati</taxon>
        <taxon>Bacillota</taxon>
        <taxon>Clostridia</taxon>
        <taxon>Lachnospirales</taxon>
        <taxon>Lachnospiraceae</taxon>
        <taxon>Candidatus Copromonas (nom. illeg.)</taxon>
    </lineage>
</organism>
<keyword evidence="5 7" id="KW-1133">Transmembrane helix</keyword>
<reference evidence="9" key="1">
    <citation type="submission" date="2020-10" db="EMBL/GenBank/DDBJ databases">
        <authorList>
            <person name="Gilroy R."/>
        </authorList>
    </citation>
    <scope>NUCLEOTIDE SEQUENCE</scope>
    <source>
        <strain evidence="9">CHK180-2868</strain>
    </source>
</reference>
<dbReference type="InterPro" id="IPR050366">
    <property type="entry name" value="BP-dependent_transpt_permease"/>
</dbReference>
<dbReference type="PANTHER" id="PTHR43386">
    <property type="entry name" value="OLIGOPEPTIDE TRANSPORT SYSTEM PERMEASE PROTEIN APPC"/>
    <property type="match status" value="1"/>
</dbReference>
<evidence type="ECO:0000259" key="8">
    <source>
        <dbReference type="PROSITE" id="PS50928"/>
    </source>
</evidence>
<comment type="similarity">
    <text evidence="7">Belongs to the binding-protein-dependent transport system permease family.</text>
</comment>
<dbReference type="AlphaFoldDB" id="A0A9D1A2R8"/>
<dbReference type="Pfam" id="PF00528">
    <property type="entry name" value="BPD_transp_1"/>
    <property type="match status" value="1"/>
</dbReference>
<feature type="transmembrane region" description="Helical" evidence="7">
    <location>
        <begin position="267"/>
        <end position="289"/>
    </location>
</feature>
<evidence type="ECO:0000256" key="2">
    <source>
        <dbReference type="ARBA" id="ARBA00022448"/>
    </source>
</evidence>
<comment type="caution">
    <text evidence="9">The sequence shown here is derived from an EMBL/GenBank/DDBJ whole genome shotgun (WGS) entry which is preliminary data.</text>
</comment>
<dbReference type="InterPro" id="IPR025966">
    <property type="entry name" value="OppC_N"/>
</dbReference>
<feature type="domain" description="ABC transmembrane type-1" evidence="8">
    <location>
        <begin position="100"/>
        <end position="289"/>
    </location>
</feature>
<feature type="transmembrane region" description="Helical" evidence="7">
    <location>
        <begin position="104"/>
        <end position="128"/>
    </location>
</feature>
<evidence type="ECO:0000256" key="7">
    <source>
        <dbReference type="RuleBase" id="RU363032"/>
    </source>
</evidence>
<dbReference type="PROSITE" id="PS50928">
    <property type="entry name" value="ABC_TM1"/>
    <property type="match status" value="1"/>
</dbReference>
<keyword evidence="6 7" id="KW-0472">Membrane</keyword>
<reference evidence="9" key="2">
    <citation type="journal article" date="2021" name="PeerJ">
        <title>Extensive microbial diversity within the chicken gut microbiome revealed by metagenomics and culture.</title>
        <authorList>
            <person name="Gilroy R."/>
            <person name="Ravi A."/>
            <person name="Getino M."/>
            <person name="Pursley I."/>
            <person name="Horton D.L."/>
            <person name="Alikhan N.F."/>
            <person name="Baker D."/>
            <person name="Gharbi K."/>
            <person name="Hall N."/>
            <person name="Watson M."/>
            <person name="Adriaenssens E.M."/>
            <person name="Foster-Nyarko E."/>
            <person name="Jarju S."/>
            <person name="Secka A."/>
            <person name="Antonio M."/>
            <person name="Oren A."/>
            <person name="Chaudhuri R.R."/>
            <person name="La Ragione R."/>
            <person name="Hildebrand F."/>
            <person name="Pallen M.J."/>
        </authorList>
    </citation>
    <scope>NUCLEOTIDE SEQUENCE</scope>
    <source>
        <strain evidence="9">CHK180-2868</strain>
    </source>
</reference>
<dbReference type="InterPro" id="IPR000515">
    <property type="entry name" value="MetI-like"/>
</dbReference>
<name>A0A9D1A2R8_9FIRM</name>
<evidence type="ECO:0000256" key="5">
    <source>
        <dbReference type="ARBA" id="ARBA00022989"/>
    </source>
</evidence>
<feature type="transmembrane region" description="Helical" evidence="7">
    <location>
        <begin position="40"/>
        <end position="60"/>
    </location>
</feature>
<evidence type="ECO:0000256" key="6">
    <source>
        <dbReference type="ARBA" id="ARBA00023136"/>
    </source>
</evidence>
<dbReference type="EMBL" id="DVGC01000015">
    <property type="protein sequence ID" value="HIR04954.1"/>
    <property type="molecule type" value="Genomic_DNA"/>
</dbReference>